<gene>
    <name evidence="1" type="ORF">I7V27_04095</name>
</gene>
<comment type="caution">
    <text evidence="1">The sequence shown here is derived from an EMBL/GenBank/DDBJ whole genome shotgun (WGS) entry which is preliminary data.</text>
</comment>
<dbReference type="RefSeq" id="WP_131488081.1">
    <property type="nucleotide sequence ID" value="NZ_JAENMR010000002.1"/>
</dbReference>
<dbReference type="Proteomes" id="UP000653275">
    <property type="component" value="Unassembled WGS sequence"/>
</dbReference>
<organism evidence="1 2">
    <name type="scientific">Lelliottia amnigena</name>
    <name type="common">Enterobacter amnigenus</name>
    <dbReference type="NCBI Taxonomy" id="61646"/>
    <lineage>
        <taxon>Bacteria</taxon>
        <taxon>Pseudomonadati</taxon>
        <taxon>Pseudomonadota</taxon>
        <taxon>Gammaproteobacteria</taxon>
        <taxon>Enterobacterales</taxon>
        <taxon>Enterobacteriaceae</taxon>
        <taxon>Lelliottia</taxon>
    </lineage>
</organism>
<evidence type="ECO:0000313" key="1">
    <source>
        <dbReference type="EMBL" id="MBL5933643.1"/>
    </source>
</evidence>
<reference evidence="1" key="1">
    <citation type="submission" date="2020-12" db="EMBL/GenBank/DDBJ databases">
        <title>Draft genome sequence of Enterobacter spp., Lelliottia spp. and Serratia spp. isolated from drinking water reservoirs and lakes.</title>
        <authorList>
            <person name="Reitter C."/>
            <person name="Neuhaus K."/>
            <person name="Huegler M."/>
        </authorList>
    </citation>
    <scope>NUCLEOTIDE SEQUENCE</scope>
    <source>
        <strain evidence="1">TZW15</strain>
    </source>
</reference>
<name>A0AAP2EYI9_LELAM</name>
<proteinExistence type="predicted"/>
<evidence type="ECO:0008006" key="3">
    <source>
        <dbReference type="Google" id="ProtNLM"/>
    </source>
</evidence>
<evidence type="ECO:0000313" key="2">
    <source>
        <dbReference type="Proteomes" id="UP000653275"/>
    </source>
</evidence>
<dbReference type="AlphaFoldDB" id="A0AAP2EYI9"/>
<sequence>MADSEFYRPPLPDLITQIRNDILSRFQQDEVLRRTNAEVYSRATAAAVNSLYGYASTFYSRVPQCANTAQ</sequence>
<accession>A0AAP2EYI9</accession>
<dbReference type="EMBL" id="JAENMS010000002">
    <property type="protein sequence ID" value="MBL5933643.1"/>
    <property type="molecule type" value="Genomic_DNA"/>
</dbReference>
<protein>
    <recommendedName>
        <fullName evidence="3">Baseplate protein J-like domain-containing protein</fullName>
    </recommendedName>
</protein>